<organism evidence="3 4">
    <name type="scientific">Parafrankia irregularis</name>
    <dbReference type="NCBI Taxonomy" id="795642"/>
    <lineage>
        <taxon>Bacteria</taxon>
        <taxon>Bacillati</taxon>
        <taxon>Actinomycetota</taxon>
        <taxon>Actinomycetes</taxon>
        <taxon>Frankiales</taxon>
        <taxon>Frankiaceae</taxon>
        <taxon>Parafrankia</taxon>
    </lineage>
</organism>
<feature type="compositionally biased region" description="Acidic residues" evidence="1">
    <location>
        <begin position="49"/>
        <end position="60"/>
    </location>
</feature>
<keyword evidence="2" id="KW-0472">Membrane</keyword>
<dbReference type="Proteomes" id="UP000198802">
    <property type="component" value="Unassembled WGS sequence"/>
</dbReference>
<feature type="region of interest" description="Disordered" evidence="1">
    <location>
        <begin position="1"/>
        <end position="352"/>
    </location>
</feature>
<name>A0A0S4QG05_9ACTN</name>
<sequence length="555" mass="56331">MPSQSPGDGASPAFEPPAPYGPPQPGGPRSDSQWSDSEQPVGHEPVPTPDDDVTDDDADEAGSTQVLRPSDLGAGGFLLPGTHPGGPAASGGLPGLYAQPTAPTPAPPPISPLPLPLPPAPRFDTPGPEVAAVLPDEDATYRLAPPGPAPAAHRPAQPPQPVSPPDDTDQFTVTGPSGPADGTFGTPPWQAWRSGPAQPPQPAQPAQPPQSPQGPQPQRHGGTAPPPLTGPHPLPPPPGESFTVRRPSQEAPEQVTGGPAWPTPSRYPATPTPTGGGLNPPIPPRITTPGGPLGGLGLDGPTGSDGSGWGGGNWGDGGWNRGGPAGDMPGRSSQLPGPGLGAGDAPEPPTRRGRTLAVIGALAAVVVIVATIGIVVTTRSDDSAETTPAATAPANDLAAPAPNSSAGAGTQQNPASTAASPEEALRSLLNPVTMTSCAAPASSDSAYADATLQCVGAEGVEVLAYHFPDPSALDRQIGARATYYADAGNCDEGQESVEEWTSPQEPGGGARLCYKYADRFVTFWSVDRSLVAFSASDLDPARLVTWWHRFDPIRR</sequence>
<feature type="compositionally biased region" description="Pro residues" evidence="1">
    <location>
        <begin position="224"/>
        <end position="239"/>
    </location>
</feature>
<feature type="compositionally biased region" description="Pro residues" evidence="1">
    <location>
        <begin position="197"/>
        <end position="215"/>
    </location>
</feature>
<dbReference type="AlphaFoldDB" id="A0A0S4QG05"/>
<evidence type="ECO:0000256" key="2">
    <source>
        <dbReference type="SAM" id="Phobius"/>
    </source>
</evidence>
<evidence type="ECO:0000256" key="1">
    <source>
        <dbReference type="SAM" id="MobiDB-lite"/>
    </source>
</evidence>
<feature type="compositionally biased region" description="Pro residues" evidence="1">
    <location>
        <begin position="102"/>
        <end position="121"/>
    </location>
</feature>
<dbReference type="RefSeq" id="WP_091271896.1">
    <property type="nucleotide sequence ID" value="NZ_FAOZ01000002.1"/>
</dbReference>
<keyword evidence="4" id="KW-1185">Reference proteome</keyword>
<accession>A0A0S4QG05</accession>
<protein>
    <submittedName>
        <fullName evidence="3">Uncharacterized protein</fullName>
    </submittedName>
</protein>
<feature type="compositionally biased region" description="Gly residues" evidence="1">
    <location>
        <begin position="291"/>
        <end position="325"/>
    </location>
</feature>
<feature type="compositionally biased region" description="Polar residues" evidence="1">
    <location>
        <begin position="410"/>
        <end position="419"/>
    </location>
</feature>
<keyword evidence="2" id="KW-1133">Transmembrane helix</keyword>
<evidence type="ECO:0000313" key="4">
    <source>
        <dbReference type="Proteomes" id="UP000198802"/>
    </source>
</evidence>
<keyword evidence="2" id="KW-0812">Transmembrane</keyword>
<dbReference type="EMBL" id="FAOZ01000002">
    <property type="protein sequence ID" value="CUU54464.1"/>
    <property type="molecule type" value="Genomic_DNA"/>
</dbReference>
<gene>
    <name evidence="3" type="ORF">Ga0074812_102474</name>
</gene>
<feature type="region of interest" description="Disordered" evidence="1">
    <location>
        <begin position="379"/>
        <end position="422"/>
    </location>
</feature>
<proteinExistence type="predicted"/>
<reference evidence="4" key="1">
    <citation type="submission" date="2015-11" db="EMBL/GenBank/DDBJ databases">
        <authorList>
            <person name="Varghese N."/>
        </authorList>
    </citation>
    <scope>NUCLEOTIDE SEQUENCE [LARGE SCALE GENOMIC DNA]</scope>
    <source>
        <strain evidence="4">DSM 45899</strain>
    </source>
</reference>
<feature type="transmembrane region" description="Helical" evidence="2">
    <location>
        <begin position="356"/>
        <end position="376"/>
    </location>
</feature>
<evidence type="ECO:0000313" key="3">
    <source>
        <dbReference type="EMBL" id="CUU54464.1"/>
    </source>
</evidence>
<feature type="compositionally biased region" description="Pro residues" evidence="1">
    <location>
        <begin position="14"/>
        <end position="26"/>
    </location>
</feature>
<feature type="compositionally biased region" description="Low complexity" evidence="1">
    <location>
        <begin position="385"/>
        <end position="409"/>
    </location>
</feature>